<dbReference type="InterPro" id="IPR001509">
    <property type="entry name" value="Epimerase_deHydtase"/>
</dbReference>
<comment type="caution">
    <text evidence="3">The sequence shown here is derived from an EMBL/GenBank/DDBJ whole genome shotgun (WGS) entry which is preliminary data.</text>
</comment>
<dbReference type="PANTHER" id="PTHR42687">
    <property type="entry name" value="L-THREONINE 3-DEHYDROGENASE"/>
    <property type="match status" value="1"/>
</dbReference>
<dbReference type="Gene3D" id="3.40.50.720">
    <property type="entry name" value="NAD(P)-binding Rossmann-like Domain"/>
    <property type="match status" value="1"/>
</dbReference>
<dbReference type="InterPro" id="IPR036291">
    <property type="entry name" value="NAD(P)-bd_dom_sf"/>
</dbReference>
<dbReference type="InterPro" id="IPR051225">
    <property type="entry name" value="NAD(P)_epim/dehydratase"/>
</dbReference>
<evidence type="ECO:0000259" key="2">
    <source>
        <dbReference type="Pfam" id="PF01370"/>
    </source>
</evidence>
<dbReference type="Pfam" id="PF01370">
    <property type="entry name" value="Epimerase"/>
    <property type="match status" value="1"/>
</dbReference>
<evidence type="ECO:0000313" key="4">
    <source>
        <dbReference type="Proteomes" id="UP000815325"/>
    </source>
</evidence>
<feature type="domain" description="NAD-dependent epimerase/dehydratase" evidence="2">
    <location>
        <begin position="35"/>
        <end position="257"/>
    </location>
</feature>
<comment type="similarity">
    <text evidence="1">Belongs to the NAD(P)-dependent epimerase/dehydratase family.</text>
</comment>
<reference evidence="3" key="1">
    <citation type="submission" date="2017-08" db="EMBL/GenBank/DDBJ databases">
        <authorList>
            <person name="Polle J.E."/>
            <person name="Barry K."/>
            <person name="Cushman J."/>
            <person name="Schmutz J."/>
            <person name="Tran D."/>
            <person name="Hathwaick L.T."/>
            <person name="Yim W.C."/>
            <person name="Jenkins J."/>
            <person name="Mckie-Krisberg Z.M."/>
            <person name="Prochnik S."/>
            <person name="Lindquist E."/>
            <person name="Dockter R.B."/>
            <person name="Adam C."/>
            <person name="Molina H."/>
            <person name="Bunkerborg J."/>
            <person name="Jin E."/>
            <person name="Buchheim M."/>
            <person name="Magnuson J."/>
        </authorList>
    </citation>
    <scope>NUCLEOTIDE SEQUENCE</scope>
    <source>
        <strain evidence="3">CCAP 19/18</strain>
    </source>
</reference>
<gene>
    <name evidence="3" type="ORF">DUNSADRAFT_16863</name>
</gene>
<dbReference type="EMBL" id="MU070234">
    <property type="protein sequence ID" value="KAF5828877.1"/>
    <property type="molecule type" value="Genomic_DNA"/>
</dbReference>
<protein>
    <recommendedName>
        <fullName evidence="2">NAD-dependent epimerase/dehydratase domain-containing protein</fullName>
    </recommendedName>
</protein>
<evidence type="ECO:0000313" key="3">
    <source>
        <dbReference type="EMBL" id="KAF5828877.1"/>
    </source>
</evidence>
<dbReference type="Proteomes" id="UP000815325">
    <property type="component" value="Unassembled WGS sequence"/>
</dbReference>
<organism evidence="3 4">
    <name type="scientific">Dunaliella salina</name>
    <name type="common">Green alga</name>
    <name type="synonym">Protococcus salinus</name>
    <dbReference type="NCBI Taxonomy" id="3046"/>
    <lineage>
        <taxon>Eukaryota</taxon>
        <taxon>Viridiplantae</taxon>
        <taxon>Chlorophyta</taxon>
        <taxon>core chlorophytes</taxon>
        <taxon>Chlorophyceae</taxon>
        <taxon>CS clade</taxon>
        <taxon>Chlamydomonadales</taxon>
        <taxon>Dunaliellaceae</taxon>
        <taxon>Dunaliella</taxon>
    </lineage>
</organism>
<evidence type="ECO:0000256" key="1">
    <source>
        <dbReference type="ARBA" id="ARBA00007637"/>
    </source>
</evidence>
<accession>A0ABQ7G2P7</accession>
<sequence>MPRAHEAHAFGGSTQAVGGGYYGTGQYTAQQGIKILVTGACGQVGTELLPYLRERVGVDNIIDAGPFEFLDVRDKDNLSRIIIEHGCNRVIHLATLLSVVGEKNPALTLKINNNGIQNILELAAQQKLQVMSPSTIAVFGPNAPKENTPNDAAMNPSTIYGISKVHTELLGSYYRERFNVDFRSLRLPGIIGKAKAGGGTTDYAVDIFQAAVLSGKYTCFLPADLDLPMLYMPDCLDAFWNLIQAPRKHLTRCVYNVQGMSFSPHSLSSAIQKHLPHFQLVCKPDFREAIARSWPRSVDDSFARADWGWKPKYDLQRMTQDMLKASKAFSGQ</sequence>
<keyword evidence="4" id="KW-1185">Reference proteome</keyword>
<dbReference type="SUPFAM" id="SSF51735">
    <property type="entry name" value="NAD(P)-binding Rossmann-fold domains"/>
    <property type="match status" value="1"/>
</dbReference>
<dbReference type="PANTHER" id="PTHR42687:SF1">
    <property type="entry name" value="L-THREONINE 3-DEHYDROGENASE, MITOCHONDRIAL"/>
    <property type="match status" value="1"/>
</dbReference>
<proteinExistence type="inferred from homology"/>
<name>A0ABQ7G2P7_DUNSA</name>